<dbReference type="EMBL" id="BMLI01000001">
    <property type="protein sequence ID" value="GGM93928.1"/>
    <property type="molecule type" value="Genomic_DNA"/>
</dbReference>
<keyword evidence="2" id="KW-1185">Reference proteome</keyword>
<reference evidence="2" key="1">
    <citation type="journal article" date="2019" name="Int. J. Syst. Evol. Microbiol.">
        <title>The Global Catalogue of Microorganisms (GCM) 10K type strain sequencing project: providing services to taxonomists for standard genome sequencing and annotation.</title>
        <authorList>
            <consortium name="The Broad Institute Genomics Platform"/>
            <consortium name="The Broad Institute Genome Sequencing Center for Infectious Disease"/>
            <person name="Wu L."/>
            <person name="Ma J."/>
        </authorList>
    </citation>
    <scope>NUCLEOTIDE SEQUENCE [LARGE SCALE GENOMIC DNA]</scope>
    <source>
        <strain evidence="2">CGMCC 1.6375</strain>
    </source>
</reference>
<dbReference type="Proteomes" id="UP000632339">
    <property type="component" value="Unassembled WGS sequence"/>
</dbReference>
<accession>A0ABQ2HWQ1</accession>
<proteinExistence type="predicted"/>
<gene>
    <name evidence="1" type="ORF">GCM10010967_28820</name>
</gene>
<evidence type="ECO:0000313" key="2">
    <source>
        <dbReference type="Proteomes" id="UP000632339"/>
    </source>
</evidence>
<protein>
    <recommendedName>
        <fullName evidence="3">Outer membrane protein beta-barrel domain-containing protein</fullName>
    </recommendedName>
</protein>
<comment type="caution">
    <text evidence="1">The sequence shown here is derived from an EMBL/GenBank/DDBJ whole genome shotgun (WGS) entry which is preliminary data.</text>
</comment>
<evidence type="ECO:0008006" key="3">
    <source>
        <dbReference type="Google" id="ProtNLM"/>
    </source>
</evidence>
<name>A0ABQ2HWQ1_9BACT</name>
<evidence type="ECO:0000313" key="1">
    <source>
        <dbReference type="EMBL" id="GGM93928.1"/>
    </source>
</evidence>
<organism evidence="1 2">
    <name type="scientific">Dyadobacter beijingensis</name>
    <dbReference type="NCBI Taxonomy" id="365489"/>
    <lineage>
        <taxon>Bacteria</taxon>
        <taxon>Pseudomonadati</taxon>
        <taxon>Bacteroidota</taxon>
        <taxon>Cytophagia</taxon>
        <taxon>Cytophagales</taxon>
        <taxon>Spirosomataceae</taxon>
        <taxon>Dyadobacter</taxon>
    </lineage>
</organism>
<sequence>MNNGFNMIKYKTEDWRFEREYTHVYSREKIVSFSVQPRYYLLTKRQQLRGKSTNGMSGLYGALNTQYYYYKGSHADIRPDNLRKENSMINLGPLVGFQLRLFNHGYFDCNTSYNFQDYLKSTETDFGFRTNITLGLAF</sequence>